<dbReference type="InParanoid" id="A0A4Q1BRE3"/>
<dbReference type="VEuPathDB" id="FungiDB:TREMEDRAFT_58233"/>
<sequence>MSIRFTIVNAAQKILLMFIWTKNDIYLALDKPLEILISTVITYSTIPKRTSLHQSHTHWTSPDLIRTYDHQQHSIGGSGSAERSEPSATSTLVQDDPTHSQNCFDFDDSKRGVHVAYGAHEDDRGCERIKVRERQRVNAAGVVGAPRGSSEDYISPRMSIRTMNSVGKGGSPGRRLRKVRMVEGDWDWLRDGDWGDPSPLDQAVR</sequence>
<name>A0A4Q1BRE3_TREME</name>
<protein>
    <submittedName>
        <fullName evidence="2">Uncharacterized protein</fullName>
    </submittedName>
</protein>
<organism evidence="2 3">
    <name type="scientific">Tremella mesenterica</name>
    <name type="common">Jelly fungus</name>
    <dbReference type="NCBI Taxonomy" id="5217"/>
    <lineage>
        <taxon>Eukaryota</taxon>
        <taxon>Fungi</taxon>
        <taxon>Dikarya</taxon>
        <taxon>Basidiomycota</taxon>
        <taxon>Agaricomycotina</taxon>
        <taxon>Tremellomycetes</taxon>
        <taxon>Tremellales</taxon>
        <taxon>Tremellaceae</taxon>
        <taxon>Tremella</taxon>
    </lineage>
</organism>
<feature type="compositionally biased region" description="Polar residues" evidence="1">
    <location>
        <begin position="86"/>
        <end position="103"/>
    </location>
</feature>
<accession>A0A4Q1BRE3</accession>
<evidence type="ECO:0000313" key="2">
    <source>
        <dbReference type="EMBL" id="RXK40518.1"/>
    </source>
</evidence>
<evidence type="ECO:0000313" key="3">
    <source>
        <dbReference type="Proteomes" id="UP000289152"/>
    </source>
</evidence>
<comment type="caution">
    <text evidence="2">The sequence shown here is derived from an EMBL/GenBank/DDBJ whole genome shotgun (WGS) entry which is preliminary data.</text>
</comment>
<feature type="region of interest" description="Disordered" evidence="1">
    <location>
        <begin position="71"/>
        <end position="104"/>
    </location>
</feature>
<evidence type="ECO:0000256" key="1">
    <source>
        <dbReference type="SAM" id="MobiDB-lite"/>
    </source>
</evidence>
<dbReference type="AlphaFoldDB" id="A0A4Q1BRE3"/>
<keyword evidence="3" id="KW-1185">Reference proteome</keyword>
<dbReference type="EMBL" id="SDIL01000017">
    <property type="protein sequence ID" value="RXK40518.1"/>
    <property type="molecule type" value="Genomic_DNA"/>
</dbReference>
<gene>
    <name evidence="2" type="ORF">M231_02170</name>
</gene>
<dbReference type="Proteomes" id="UP000289152">
    <property type="component" value="Unassembled WGS sequence"/>
</dbReference>
<proteinExistence type="predicted"/>
<reference evidence="2 3" key="1">
    <citation type="submission" date="2016-06" db="EMBL/GenBank/DDBJ databases">
        <title>Evolution of pathogenesis and genome organization in the Tremellales.</title>
        <authorList>
            <person name="Cuomo C."/>
            <person name="Litvintseva A."/>
            <person name="Heitman J."/>
            <person name="Chen Y."/>
            <person name="Sun S."/>
            <person name="Springer D."/>
            <person name="Dromer F."/>
            <person name="Young S."/>
            <person name="Zeng Q."/>
            <person name="Chapman S."/>
            <person name="Gujja S."/>
            <person name="Saif S."/>
            <person name="Birren B."/>
        </authorList>
    </citation>
    <scope>NUCLEOTIDE SEQUENCE [LARGE SCALE GENOMIC DNA]</scope>
    <source>
        <strain evidence="2 3">ATCC 28783</strain>
    </source>
</reference>